<proteinExistence type="predicted"/>
<dbReference type="Gene3D" id="3.30.70.330">
    <property type="match status" value="1"/>
</dbReference>
<keyword evidence="1" id="KW-0694">RNA-binding</keyword>
<reference evidence="4" key="1">
    <citation type="journal article" date="2019" name="Int. J. Syst. Evol. Microbiol.">
        <title>The Global Catalogue of Microorganisms (GCM) 10K type strain sequencing project: providing services to taxonomists for standard genome sequencing and annotation.</title>
        <authorList>
            <consortium name="The Broad Institute Genomics Platform"/>
            <consortium name="The Broad Institute Genome Sequencing Center for Infectious Disease"/>
            <person name="Wu L."/>
            <person name="Ma J."/>
        </authorList>
    </citation>
    <scope>NUCLEOTIDE SEQUENCE [LARGE SCALE GENOMIC DNA]</scope>
    <source>
        <strain evidence="4">JCM 17919</strain>
    </source>
</reference>
<evidence type="ECO:0000259" key="2">
    <source>
        <dbReference type="PROSITE" id="PS50102"/>
    </source>
</evidence>
<dbReference type="SMART" id="SM00360">
    <property type="entry name" value="RRM"/>
    <property type="match status" value="1"/>
</dbReference>
<evidence type="ECO:0000313" key="3">
    <source>
        <dbReference type="EMBL" id="GAA4335510.1"/>
    </source>
</evidence>
<dbReference type="Pfam" id="PF00076">
    <property type="entry name" value="RRM_1"/>
    <property type="match status" value="1"/>
</dbReference>
<feature type="domain" description="RRM" evidence="2">
    <location>
        <begin position="1"/>
        <end position="79"/>
    </location>
</feature>
<dbReference type="SUPFAM" id="SSF54928">
    <property type="entry name" value="RNA-binding domain, RBD"/>
    <property type="match status" value="1"/>
</dbReference>
<dbReference type="InterPro" id="IPR035979">
    <property type="entry name" value="RBD_domain_sf"/>
</dbReference>
<dbReference type="CDD" id="cd00590">
    <property type="entry name" value="RRM_SF"/>
    <property type="match status" value="1"/>
</dbReference>
<dbReference type="PANTHER" id="PTHR48025:SF1">
    <property type="entry name" value="RRM DOMAIN-CONTAINING PROTEIN"/>
    <property type="match status" value="1"/>
</dbReference>
<dbReference type="InterPro" id="IPR012677">
    <property type="entry name" value="Nucleotide-bd_a/b_plait_sf"/>
</dbReference>
<dbReference type="Proteomes" id="UP001501725">
    <property type="component" value="Unassembled WGS sequence"/>
</dbReference>
<accession>A0ABP8H7L4</accession>
<keyword evidence="4" id="KW-1185">Reference proteome</keyword>
<dbReference type="RefSeq" id="WP_345256600.1">
    <property type="nucleotide sequence ID" value="NZ_BAABGY010000008.1"/>
</dbReference>
<evidence type="ECO:0000256" key="1">
    <source>
        <dbReference type="ARBA" id="ARBA00022884"/>
    </source>
</evidence>
<dbReference type="PROSITE" id="PS50102">
    <property type="entry name" value="RRM"/>
    <property type="match status" value="1"/>
</dbReference>
<name>A0ABP8H7L4_9BACT</name>
<gene>
    <name evidence="3" type="ORF">GCM10023184_30370</name>
</gene>
<dbReference type="EMBL" id="BAABGY010000008">
    <property type="protein sequence ID" value="GAA4335510.1"/>
    <property type="molecule type" value="Genomic_DNA"/>
</dbReference>
<protein>
    <submittedName>
        <fullName evidence="3">RNA-binding protein</fullName>
    </submittedName>
</protein>
<comment type="caution">
    <text evidence="3">The sequence shown here is derived from an EMBL/GenBank/DDBJ whole genome shotgun (WGS) entry which is preliminary data.</text>
</comment>
<organism evidence="3 4">
    <name type="scientific">Flaviaesturariibacter amylovorans</name>
    <dbReference type="NCBI Taxonomy" id="1084520"/>
    <lineage>
        <taxon>Bacteria</taxon>
        <taxon>Pseudomonadati</taxon>
        <taxon>Bacteroidota</taxon>
        <taxon>Chitinophagia</taxon>
        <taxon>Chitinophagales</taxon>
        <taxon>Chitinophagaceae</taxon>
        <taxon>Flaviaestuariibacter</taxon>
    </lineage>
</organism>
<dbReference type="PANTHER" id="PTHR48025">
    <property type="entry name" value="OS02G0815200 PROTEIN"/>
    <property type="match status" value="1"/>
</dbReference>
<dbReference type="InterPro" id="IPR050502">
    <property type="entry name" value="Euk_RNA-bind_prot"/>
</dbReference>
<evidence type="ECO:0000313" key="4">
    <source>
        <dbReference type="Proteomes" id="UP001501725"/>
    </source>
</evidence>
<dbReference type="InterPro" id="IPR000504">
    <property type="entry name" value="RRM_dom"/>
</dbReference>
<sequence>MRLLIGNLDPSLIESDLQRLFTPYGEIHSVEIQRDKWNNRSQGRAFIEMPVPEQALAAVARLNGYSFASRSLTVSVAPV</sequence>